<keyword evidence="2" id="KW-1185">Reference proteome</keyword>
<sequence length="180" mass="21021">MEGSPFSIGLTILLSAFNIKKARRHGNAMELLERVCRLTINKKHSSLFQYYYQNPIIEAAKQNSFEVVKRIAYYFPNAILSANEDGHNVIQHVVIHRSEKVYNLYKMGRHRTMFRTIKDSSGNNLLHLAARLAPSNKLNRTRGAALQIQRELKWFHVRFLYDSKSVYKMIKDQQLFIKHG</sequence>
<gene>
    <name evidence="1" type="ORF">L2E82_39376</name>
</gene>
<dbReference type="EMBL" id="CM042015">
    <property type="protein sequence ID" value="KAI3709610.1"/>
    <property type="molecule type" value="Genomic_DNA"/>
</dbReference>
<reference evidence="2" key="1">
    <citation type="journal article" date="2022" name="Mol. Ecol. Resour.">
        <title>The genomes of chicory, endive, great burdock and yacon provide insights into Asteraceae palaeo-polyploidization history and plant inulin production.</title>
        <authorList>
            <person name="Fan W."/>
            <person name="Wang S."/>
            <person name="Wang H."/>
            <person name="Wang A."/>
            <person name="Jiang F."/>
            <person name="Liu H."/>
            <person name="Zhao H."/>
            <person name="Xu D."/>
            <person name="Zhang Y."/>
        </authorList>
    </citation>
    <scope>NUCLEOTIDE SEQUENCE [LARGE SCALE GENOMIC DNA]</scope>
    <source>
        <strain evidence="2">cv. Punajuju</strain>
    </source>
</reference>
<organism evidence="1 2">
    <name type="scientific">Cichorium intybus</name>
    <name type="common">Chicory</name>
    <dbReference type="NCBI Taxonomy" id="13427"/>
    <lineage>
        <taxon>Eukaryota</taxon>
        <taxon>Viridiplantae</taxon>
        <taxon>Streptophyta</taxon>
        <taxon>Embryophyta</taxon>
        <taxon>Tracheophyta</taxon>
        <taxon>Spermatophyta</taxon>
        <taxon>Magnoliopsida</taxon>
        <taxon>eudicotyledons</taxon>
        <taxon>Gunneridae</taxon>
        <taxon>Pentapetalae</taxon>
        <taxon>asterids</taxon>
        <taxon>campanulids</taxon>
        <taxon>Asterales</taxon>
        <taxon>Asteraceae</taxon>
        <taxon>Cichorioideae</taxon>
        <taxon>Cichorieae</taxon>
        <taxon>Cichoriinae</taxon>
        <taxon>Cichorium</taxon>
    </lineage>
</organism>
<name>A0ACB9AI31_CICIN</name>
<reference evidence="1 2" key="2">
    <citation type="journal article" date="2022" name="Mol. Ecol. Resour.">
        <title>The genomes of chicory, endive, great burdock and yacon provide insights into Asteraceae paleo-polyploidization history and plant inulin production.</title>
        <authorList>
            <person name="Fan W."/>
            <person name="Wang S."/>
            <person name="Wang H."/>
            <person name="Wang A."/>
            <person name="Jiang F."/>
            <person name="Liu H."/>
            <person name="Zhao H."/>
            <person name="Xu D."/>
            <person name="Zhang Y."/>
        </authorList>
    </citation>
    <scope>NUCLEOTIDE SEQUENCE [LARGE SCALE GENOMIC DNA]</scope>
    <source>
        <strain evidence="2">cv. Punajuju</strain>
        <tissue evidence="1">Leaves</tissue>
    </source>
</reference>
<evidence type="ECO:0000313" key="1">
    <source>
        <dbReference type="EMBL" id="KAI3709610.1"/>
    </source>
</evidence>
<accession>A0ACB9AI31</accession>
<comment type="caution">
    <text evidence="1">The sequence shown here is derived from an EMBL/GenBank/DDBJ whole genome shotgun (WGS) entry which is preliminary data.</text>
</comment>
<evidence type="ECO:0000313" key="2">
    <source>
        <dbReference type="Proteomes" id="UP001055811"/>
    </source>
</evidence>
<protein>
    <submittedName>
        <fullName evidence="1">Uncharacterized protein</fullName>
    </submittedName>
</protein>
<proteinExistence type="predicted"/>
<dbReference type="Proteomes" id="UP001055811">
    <property type="component" value="Linkage Group LG07"/>
</dbReference>